<protein>
    <recommendedName>
        <fullName evidence="4">Alkaline shock protein</fullName>
    </recommendedName>
</protein>
<evidence type="ECO:0000313" key="3">
    <source>
        <dbReference type="Proteomes" id="UP000051820"/>
    </source>
</evidence>
<dbReference type="Proteomes" id="UP000051820">
    <property type="component" value="Unassembled WGS sequence"/>
</dbReference>
<accession>A0A0R1W6Y6</accession>
<dbReference type="EMBL" id="AZGF01000003">
    <property type="protein sequence ID" value="KRM13173.1"/>
    <property type="molecule type" value="Genomic_DNA"/>
</dbReference>
<comment type="similarity">
    <text evidence="1">Belongs to the asp23 family.</text>
</comment>
<sequence>MAEETNIVLNDDQQELGTIQIAPRVLEIIAGIAASQIDGVSRMHGSIANSVNELLGRPDHGRGVKLTNDEEELSVDVAVYLNYGVSVPKVALEIQDKVKQQISLMTNLKIKEVNVHIEGVITEKKEQQIDPNDIFAESEDENGEKQ</sequence>
<proteinExistence type="inferred from homology"/>
<dbReference type="AlphaFoldDB" id="A0A0R1W6Y6"/>
<dbReference type="PANTHER" id="PTHR34297">
    <property type="entry name" value="HYPOTHETICAL CYTOSOLIC PROTEIN-RELATED"/>
    <property type="match status" value="1"/>
</dbReference>
<dbReference type="eggNOG" id="COG1302">
    <property type="taxonomic scope" value="Bacteria"/>
</dbReference>
<dbReference type="PATRIC" id="fig|1423807.3.peg.1344"/>
<organism evidence="2 3">
    <name type="scientific">Paucilactobacillus suebicus DSM 5007 = KCTC 3549</name>
    <dbReference type="NCBI Taxonomy" id="1423807"/>
    <lineage>
        <taxon>Bacteria</taxon>
        <taxon>Bacillati</taxon>
        <taxon>Bacillota</taxon>
        <taxon>Bacilli</taxon>
        <taxon>Lactobacillales</taxon>
        <taxon>Lactobacillaceae</taxon>
        <taxon>Paucilactobacillus</taxon>
    </lineage>
</organism>
<comment type="caution">
    <text evidence="2">The sequence shown here is derived from an EMBL/GenBank/DDBJ whole genome shotgun (WGS) entry which is preliminary data.</text>
</comment>
<reference evidence="2 3" key="1">
    <citation type="journal article" date="2015" name="Genome Announc.">
        <title>Expanding the biotechnology potential of lactobacilli through comparative genomics of 213 strains and associated genera.</title>
        <authorList>
            <person name="Sun Z."/>
            <person name="Harris H.M."/>
            <person name="McCann A."/>
            <person name="Guo C."/>
            <person name="Argimon S."/>
            <person name="Zhang W."/>
            <person name="Yang X."/>
            <person name="Jeffery I.B."/>
            <person name="Cooney J.C."/>
            <person name="Kagawa T.F."/>
            <person name="Liu W."/>
            <person name="Song Y."/>
            <person name="Salvetti E."/>
            <person name="Wrobel A."/>
            <person name="Rasinkangas P."/>
            <person name="Parkhill J."/>
            <person name="Rea M.C."/>
            <person name="O'Sullivan O."/>
            <person name="Ritari J."/>
            <person name="Douillard F.P."/>
            <person name="Paul Ross R."/>
            <person name="Yang R."/>
            <person name="Briner A.E."/>
            <person name="Felis G.E."/>
            <person name="de Vos W.M."/>
            <person name="Barrangou R."/>
            <person name="Klaenhammer T.R."/>
            <person name="Caufield P.W."/>
            <person name="Cui Y."/>
            <person name="Zhang H."/>
            <person name="O'Toole P.W."/>
        </authorList>
    </citation>
    <scope>NUCLEOTIDE SEQUENCE [LARGE SCALE GENOMIC DNA]</scope>
    <source>
        <strain evidence="2 3">DSM 5007</strain>
    </source>
</reference>
<gene>
    <name evidence="2" type="ORF">FD16_GL001317</name>
</gene>
<name>A0A0R1W6Y6_9LACO</name>
<dbReference type="Pfam" id="PF03780">
    <property type="entry name" value="Asp23"/>
    <property type="match status" value="1"/>
</dbReference>
<dbReference type="OrthoDB" id="9793465at2"/>
<dbReference type="InterPro" id="IPR005531">
    <property type="entry name" value="Asp23"/>
</dbReference>
<evidence type="ECO:0000256" key="1">
    <source>
        <dbReference type="ARBA" id="ARBA00005721"/>
    </source>
</evidence>
<evidence type="ECO:0000313" key="2">
    <source>
        <dbReference type="EMBL" id="KRM13173.1"/>
    </source>
</evidence>
<dbReference type="RefSeq" id="WP_010622078.1">
    <property type="nucleotide sequence ID" value="NZ_AZGF01000003.1"/>
</dbReference>
<dbReference type="STRING" id="1423807.FD16_GL001317"/>
<evidence type="ECO:0008006" key="4">
    <source>
        <dbReference type="Google" id="ProtNLM"/>
    </source>
</evidence>
<dbReference type="PANTHER" id="PTHR34297:SF1">
    <property type="entry name" value="ASP23_GLS24 FAMILY ENVELOPE STRESS RESPONSE PROTEIN"/>
    <property type="match status" value="1"/>
</dbReference>
<keyword evidence="3" id="KW-1185">Reference proteome</keyword>